<accession>A0A8W8LI38</accession>
<evidence type="ECO:0000256" key="4">
    <source>
        <dbReference type="ARBA" id="ARBA00022927"/>
    </source>
</evidence>
<keyword evidence="8 9" id="KW-0175">Coiled coil</keyword>
<feature type="domain" description="V-SNARE coiled-coil homology" evidence="11">
    <location>
        <begin position="6"/>
        <end position="66"/>
    </location>
</feature>
<sequence length="98" mass="11085">MSDRPAIETINQQVDELKDVVKDNIDKVLERGDKLDDLQGRAEELEQNANRFKKTANKVKEKKKWQNRKLWIILSVVGTILILAIVLAALGFSGQLNG</sequence>
<dbReference type="EnsemblMetazoa" id="G2806.8">
    <property type="protein sequence ID" value="G2806.8:cds"/>
    <property type="gene ID" value="G2806"/>
</dbReference>
<keyword evidence="4" id="KW-0653">Protein transport</keyword>
<dbReference type="PANTHER" id="PTHR45701">
    <property type="entry name" value="SYNAPTOBREVIN FAMILY MEMBER"/>
    <property type="match status" value="1"/>
</dbReference>
<evidence type="ECO:0000256" key="10">
    <source>
        <dbReference type="SAM" id="Phobius"/>
    </source>
</evidence>
<dbReference type="PROSITE" id="PS50892">
    <property type="entry name" value="V_SNARE"/>
    <property type="match status" value="1"/>
</dbReference>
<dbReference type="EnsemblMetazoa" id="G2806.3">
    <property type="protein sequence ID" value="G2806.3:cds"/>
    <property type="gene ID" value="G2806"/>
</dbReference>
<reference evidence="12" key="1">
    <citation type="submission" date="2022-08" db="UniProtKB">
        <authorList>
            <consortium name="EnsemblMetazoa"/>
        </authorList>
    </citation>
    <scope>IDENTIFICATION</scope>
    <source>
        <strain evidence="12">05x7-T-G4-1.051#20</strain>
    </source>
</reference>
<dbReference type="InterPro" id="IPR001388">
    <property type="entry name" value="Synaptobrevin-like"/>
</dbReference>
<name>A0A8W8LI38_MAGGI</name>
<dbReference type="GO" id="GO:0005737">
    <property type="term" value="C:cytoplasm"/>
    <property type="evidence" value="ECO:0007669"/>
    <property type="project" value="UniProtKB-ARBA"/>
</dbReference>
<dbReference type="EnsemblMetazoa" id="G2806.2">
    <property type="protein sequence ID" value="G2806.2:cds"/>
    <property type="gene ID" value="G2806"/>
</dbReference>
<keyword evidence="2" id="KW-0813">Transport</keyword>
<organism evidence="12 13">
    <name type="scientific">Magallana gigas</name>
    <name type="common">Pacific oyster</name>
    <name type="synonym">Crassostrea gigas</name>
    <dbReference type="NCBI Taxonomy" id="29159"/>
    <lineage>
        <taxon>Eukaryota</taxon>
        <taxon>Metazoa</taxon>
        <taxon>Spiralia</taxon>
        <taxon>Lophotrochozoa</taxon>
        <taxon>Mollusca</taxon>
        <taxon>Bivalvia</taxon>
        <taxon>Autobranchia</taxon>
        <taxon>Pteriomorphia</taxon>
        <taxon>Ostreida</taxon>
        <taxon>Ostreoidea</taxon>
        <taxon>Ostreidae</taxon>
        <taxon>Magallana</taxon>
    </lineage>
</organism>
<dbReference type="PIRSF" id="PIRSF005409">
    <property type="entry name" value="Synaptobrevin_euk"/>
    <property type="match status" value="1"/>
</dbReference>
<evidence type="ECO:0000313" key="13">
    <source>
        <dbReference type="Proteomes" id="UP000005408"/>
    </source>
</evidence>
<evidence type="ECO:0000313" key="12">
    <source>
        <dbReference type="EnsemblMetazoa" id="G2806.3:cds"/>
    </source>
</evidence>
<protein>
    <recommendedName>
        <fullName evidence="11">V-SNARE coiled-coil homology domain-containing protein</fullName>
    </recommendedName>
</protein>
<evidence type="ECO:0000256" key="1">
    <source>
        <dbReference type="ARBA" id="ARBA00008025"/>
    </source>
</evidence>
<keyword evidence="3 10" id="KW-0812">Transmembrane</keyword>
<evidence type="ECO:0000256" key="2">
    <source>
        <dbReference type="ARBA" id="ARBA00022448"/>
    </source>
</evidence>
<dbReference type="EnsemblMetazoa" id="G2806.7">
    <property type="protein sequence ID" value="G2806.7:cds"/>
    <property type="gene ID" value="G2806"/>
</dbReference>
<dbReference type="GO" id="GO:0016192">
    <property type="term" value="P:vesicle-mediated transport"/>
    <property type="evidence" value="ECO:0007669"/>
    <property type="project" value="InterPro"/>
</dbReference>
<dbReference type="Pfam" id="PF00957">
    <property type="entry name" value="Synaptobrevin"/>
    <property type="match status" value="1"/>
</dbReference>
<dbReference type="GO" id="GO:0012505">
    <property type="term" value="C:endomembrane system"/>
    <property type="evidence" value="ECO:0007669"/>
    <property type="project" value="UniProtKB-SubCell"/>
</dbReference>
<dbReference type="GO" id="GO:0015031">
    <property type="term" value="P:protein transport"/>
    <property type="evidence" value="ECO:0007669"/>
    <property type="project" value="UniProtKB-KW"/>
</dbReference>
<keyword evidence="13" id="KW-1185">Reference proteome</keyword>
<dbReference type="InterPro" id="IPR016444">
    <property type="entry name" value="Synaptobrevin/VAMP"/>
</dbReference>
<dbReference type="FunFam" id="1.20.5.110:FF:000004">
    <property type="entry name" value="Vesicle-associated membrane protein 7"/>
    <property type="match status" value="1"/>
</dbReference>
<dbReference type="EnsemblMetazoa" id="G2806.1">
    <property type="protein sequence ID" value="G2806.1:cds"/>
    <property type="gene ID" value="G2806"/>
</dbReference>
<dbReference type="InterPro" id="IPR042855">
    <property type="entry name" value="V_SNARE_CC"/>
</dbReference>
<dbReference type="Proteomes" id="UP000005408">
    <property type="component" value="Unassembled WGS sequence"/>
</dbReference>
<evidence type="ECO:0000256" key="8">
    <source>
        <dbReference type="PROSITE-ProRule" id="PRU00290"/>
    </source>
</evidence>
<evidence type="ECO:0000256" key="7">
    <source>
        <dbReference type="ARBA" id="ARBA00046280"/>
    </source>
</evidence>
<evidence type="ECO:0000256" key="6">
    <source>
        <dbReference type="ARBA" id="ARBA00023136"/>
    </source>
</evidence>
<feature type="transmembrane region" description="Helical" evidence="10">
    <location>
        <begin position="70"/>
        <end position="92"/>
    </location>
</feature>
<keyword evidence="6 10" id="KW-0472">Membrane</keyword>
<evidence type="ECO:0000256" key="3">
    <source>
        <dbReference type="ARBA" id="ARBA00022692"/>
    </source>
</evidence>
<evidence type="ECO:0000256" key="9">
    <source>
        <dbReference type="SAM" id="Coils"/>
    </source>
</evidence>
<proteinExistence type="inferred from homology"/>
<comment type="similarity">
    <text evidence="1">Belongs to the synaptobrevin family.</text>
</comment>
<feature type="coiled-coil region" evidence="9">
    <location>
        <begin position="7"/>
        <end position="62"/>
    </location>
</feature>
<dbReference type="Gene3D" id="1.20.5.110">
    <property type="match status" value="1"/>
</dbReference>
<dbReference type="GO" id="GO:0016020">
    <property type="term" value="C:membrane"/>
    <property type="evidence" value="ECO:0007669"/>
    <property type="project" value="InterPro"/>
</dbReference>
<dbReference type="PROSITE" id="PS00417">
    <property type="entry name" value="SYNAPTOBREVIN"/>
    <property type="match status" value="1"/>
</dbReference>
<dbReference type="PRINTS" id="PR00219">
    <property type="entry name" value="SYNAPTOBREVN"/>
</dbReference>
<dbReference type="AlphaFoldDB" id="A0A8W8LI38"/>
<comment type="subcellular location">
    <subcellularLocation>
        <location evidence="7">Endomembrane system</location>
        <topology evidence="7">Single-pass type IV membrane protein</topology>
    </subcellularLocation>
</comment>
<evidence type="ECO:0000256" key="5">
    <source>
        <dbReference type="ARBA" id="ARBA00022989"/>
    </source>
</evidence>
<dbReference type="SUPFAM" id="SSF58038">
    <property type="entry name" value="SNARE fusion complex"/>
    <property type="match status" value="1"/>
</dbReference>
<evidence type="ECO:0000259" key="11">
    <source>
        <dbReference type="PROSITE" id="PS50892"/>
    </source>
</evidence>
<keyword evidence="5 10" id="KW-1133">Transmembrane helix</keyword>